<keyword evidence="2" id="KW-0472">Membrane</keyword>
<gene>
    <name evidence="4" type="ORF">AKJ09_11471</name>
</gene>
<dbReference type="GO" id="GO:0005886">
    <property type="term" value="C:plasma membrane"/>
    <property type="evidence" value="ECO:0007669"/>
    <property type="project" value="UniProtKB-SubCell"/>
</dbReference>
<keyword evidence="2" id="KW-0564">Palmitate</keyword>
<evidence type="ECO:0000256" key="1">
    <source>
        <dbReference type="ARBA" id="ARBA00007613"/>
    </source>
</evidence>
<dbReference type="STRING" id="1391654.AKJ09_11471"/>
<comment type="similarity">
    <text evidence="1 2">Belongs to the outer membrane factor (OMF) (TC 1.B.17) family.</text>
</comment>
<dbReference type="InterPro" id="IPR003423">
    <property type="entry name" value="OMP_efflux"/>
</dbReference>
<keyword evidence="2" id="KW-0812">Transmembrane</keyword>
<keyword evidence="2" id="KW-1134">Transmembrane beta strand</keyword>
<protein>
    <submittedName>
        <fullName evidence="4">RND efflux system, outer membrane lipoprotein CmeC</fullName>
    </submittedName>
</protein>
<dbReference type="PANTHER" id="PTHR30203:SF30">
    <property type="entry name" value="OUTER MEMBRANE PROTEIN-RELATED"/>
    <property type="match status" value="1"/>
</dbReference>
<dbReference type="OrthoDB" id="9783163at2"/>
<proteinExistence type="inferred from homology"/>
<keyword evidence="2 4" id="KW-0449">Lipoprotein</keyword>
<comment type="subcellular location">
    <subcellularLocation>
        <location evidence="2">Cell membrane</location>
        <topology evidence="2">Lipid-anchor</topology>
    </subcellularLocation>
</comment>
<dbReference type="PROSITE" id="PS51257">
    <property type="entry name" value="PROKAR_LIPOPROTEIN"/>
    <property type="match status" value="1"/>
</dbReference>
<dbReference type="AlphaFoldDB" id="A0A0K1QGG0"/>
<reference evidence="4 5" key="1">
    <citation type="submission" date="2015-08" db="EMBL/GenBank/DDBJ databases">
        <authorList>
            <person name="Babu N.S."/>
            <person name="Beckwith C.J."/>
            <person name="Beseler K.G."/>
            <person name="Brison A."/>
            <person name="Carone J.V."/>
            <person name="Caskin T.P."/>
            <person name="Diamond M."/>
            <person name="Durham M.E."/>
            <person name="Foxe J.M."/>
            <person name="Go M."/>
            <person name="Henderson B.A."/>
            <person name="Jones I.B."/>
            <person name="McGettigan J.A."/>
            <person name="Micheletti S.J."/>
            <person name="Nasrallah M.E."/>
            <person name="Ortiz D."/>
            <person name="Piller C.R."/>
            <person name="Privatt S.R."/>
            <person name="Schneider S.L."/>
            <person name="Sharp S."/>
            <person name="Smith T.C."/>
            <person name="Stanton J.D."/>
            <person name="Ullery H.E."/>
            <person name="Wilson R.J."/>
            <person name="Serrano M.G."/>
            <person name="Buck G."/>
            <person name="Lee V."/>
            <person name="Wang Y."/>
            <person name="Carvalho R."/>
            <person name="Voegtly L."/>
            <person name="Shi R."/>
            <person name="Duckworth R."/>
            <person name="Johnson A."/>
            <person name="Loviza R."/>
            <person name="Walstead R."/>
            <person name="Shah Z."/>
            <person name="Kiflezghi M."/>
            <person name="Wade K."/>
            <person name="Ball S.L."/>
            <person name="Bradley K.W."/>
            <person name="Asai D.J."/>
            <person name="Bowman C.A."/>
            <person name="Russell D.A."/>
            <person name="Pope W.H."/>
            <person name="Jacobs-Sera D."/>
            <person name="Hendrix R.W."/>
            <person name="Hatfull G.F."/>
        </authorList>
    </citation>
    <scope>NUCLEOTIDE SEQUENCE [LARGE SCALE GENOMIC DNA]</scope>
    <source>
        <strain evidence="4 5">DSM 27648</strain>
    </source>
</reference>
<evidence type="ECO:0000313" key="5">
    <source>
        <dbReference type="Proteomes" id="UP000064967"/>
    </source>
</evidence>
<evidence type="ECO:0000256" key="2">
    <source>
        <dbReference type="RuleBase" id="RU362097"/>
    </source>
</evidence>
<name>A0A0K1QGG0_9BACT</name>
<accession>A0A0K1QGG0</accession>
<dbReference type="EMBL" id="CP012333">
    <property type="protein sequence ID" value="AKV04808.1"/>
    <property type="molecule type" value="Genomic_DNA"/>
</dbReference>
<evidence type="ECO:0000313" key="4">
    <source>
        <dbReference type="EMBL" id="AKV04808.1"/>
    </source>
</evidence>
<dbReference type="GO" id="GO:0015562">
    <property type="term" value="F:efflux transmembrane transporter activity"/>
    <property type="evidence" value="ECO:0007669"/>
    <property type="project" value="InterPro"/>
</dbReference>
<dbReference type="Gene3D" id="1.20.1600.10">
    <property type="entry name" value="Outer membrane efflux proteins (OEP)"/>
    <property type="match status" value="1"/>
</dbReference>
<dbReference type="Proteomes" id="UP000064967">
    <property type="component" value="Chromosome"/>
</dbReference>
<keyword evidence="3" id="KW-0175">Coiled coil</keyword>
<feature type="coiled-coil region" evidence="3">
    <location>
        <begin position="217"/>
        <end position="251"/>
    </location>
</feature>
<organism evidence="4 5">
    <name type="scientific">Labilithrix luteola</name>
    <dbReference type="NCBI Taxonomy" id="1391654"/>
    <lineage>
        <taxon>Bacteria</taxon>
        <taxon>Pseudomonadati</taxon>
        <taxon>Myxococcota</taxon>
        <taxon>Polyangia</taxon>
        <taxon>Polyangiales</taxon>
        <taxon>Labilitrichaceae</taxon>
        <taxon>Labilithrix</taxon>
    </lineage>
</organism>
<sequence>MTPGARIRGFVLLAAAVVTGCAVGPNYERPKLTAPSSYRFQTGTTAESLADLPWWKVFQDDPLHALVNDALKSNFDLIVASARVDESRALARAAGAQLLPSVSAASTGNYGNSLSGLGATPQPFWAVNATGNVSWEIDVFGRIRRNREVARAQYAASEEERRGVWVTVLADVAQNYFQLLALDLQRSIADRTVTSRAELLDLFRVRAEGGVGTDLDVARAEADLYGAKDTLANAEQQIALTENTIALLMGRTPGPIARSPTGDTLAEPPEVPAGLPSALLERRPDVRQAEANLVAANAQVGVATANLFPTVSLTALGGIVSNDLALVSQGGTNTSGVYSVGGSVNWLAPVLQGSQLRDQLDAQKKEWLAVRTTYIETVTRAFKDVADALVSLEKLRERRAATAKQVAALSRALEVSRIQFDGGTATYLDVINAQEQLFPNELSLAQLEGQQLVAYVQLYRTLGGGWWLTQR</sequence>
<dbReference type="KEGG" id="llu:AKJ09_11471"/>
<dbReference type="Gene3D" id="2.20.200.10">
    <property type="entry name" value="Outer membrane efflux proteins (OEP)"/>
    <property type="match status" value="1"/>
</dbReference>
<dbReference type="Pfam" id="PF02321">
    <property type="entry name" value="OEP"/>
    <property type="match status" value="2"/>
</dbReference>
<dbReference type="NCBIfam" id="TIGR01845">
    <property type="entry name" value="outer_NodT"/>
    <property type="match status" value="1"/>
</dbReference>
<dbReference type="PANTHER" id="PTHR30203">
    <property type="entry name" value="OUTER MEMBRANE CATION EFFLUX PROTEIN"/>
    <property type="match status" value="1"/>
</dbReference>
<keyword evidence="5" id="KW-1185">Reference proteome</keyword>
<dbReference type="InterPro" id="IPR010131">
    <property type="entry name" value="MdtP/NodT-like"/>
</dbReference>
<evidence type="ECO:0000256" key="3">
    <source>
        <dbReference type="SAM" id="Coils"/>
    </source>
</evidence>
<dbReference type="SUPFAM" id="SSF56954">
    <property type="entry name" value="Outer membrane efflux proteins (OEP)"/>
    <property type="match status" value="1"/>
</dbReference>